<gene>
    <name evidence="3" type="ORF">JS528_02785</name>
</gene>
<feature type="domain" description="Thiamine-binding protein" evidence="2">
    <location>
        <begin position="43"/>
        <end position="128"/>
    </location>
</feature>
<dbReference type="SUPFAM" id="SSF89957">
    <property type="entry name" value="MTH1187/YkoF-like"/>
    <property type="match status" value="1"/>
</dbReference>
<proteinExistence type="predicted"/>
<evidence type="ECO:0000256" key="1">
    <source>
        <dbReference type="SAM" id="MobiDB-lite"/>
    </source>
</evidence>
<dbReference type="Pfam" id="PF01910">
    <property type="entry name" value="Thiamine_BP"/>
    <property type="match status" value="1"/>
</dbReference>
<dbReference type="Gene3D" id="3.30.70.930">
    <property type="match status" value="1"/>
</dbReference>
<reference evidence="3 4" key="1">
    <citation type="journal article" date="2021" name="Environ. Microbiol.">
        <title>Genetic insights into the dark matter of the mammalian gut microbiota through targeted genome reconstruction.</title>
        <authorList>
            <person name="Lugli G.A."/>
            <person name="Alessandri G."/>
            <person name="Milani C."/>
            <person name="Viappiani A."/>
            <person name="Fontana F."/>
            <person name="Tarracchini C."/>
            <person name="Mancabelli L."/>
            <person name="Argentini C."/>
            <person name="Ruiz L."/>
            <person name="Margolles A."/>
            <person name="van Sinderen D."/>
            <person name="Turroni F."/>
            <person name="Ventura M."/>
        </authorList>
    </citation>
    <scope>NUCLEOTIDE SEQUENCE [LARGE SCALE GENOMIC DNA]</scope>
    <source>
        <strain evidence="3 4">MA2</strain>
    </source>
</reference>
<comment type="caution">
    <text evidence="3">The sequence shown here is derived from an EMBL/GenBank/DDBJ whole genome shotgun (WGS) entry which is preliminary data.</text>
</comment>
<dbReference type="EMBL" id="JAFEJS010000002">
    <property type="protein sequence ID" value="MBT1172304.1"/>
    <property type="molecule type" value="Genomic_DNA"/>
</dbReference>
<sequence>MTTQHQNHDASDALNTVSDRFAVRQEVPIDPRTGKPYLNTVAAIQVSVTGAGSEVSPYVTQAIEVIRDSGLPQETNALFTDVEGDLDDVLHVAGEAAKKLAGQGYRTSLVLHMDIRPGFTGQLAEKPKLADAIIAERRAGRGETDGADGGDETAQRSVG</sequence>
<dbReference type="InterPro" id="IPR029756">
    <property type="entry name" value="MTH1187/YkoF-like"/>
</dbReference>
<keyword evidence="4" id="KW-1185">Reference proteome</keyword>
<evidence type="ECO:0000259" key="2">
    <source>
        <dbReference type="Pfam" id="PF01910"/>
    </source>
</evidence>
<name>A0ABS5UN47_9BIFI</name>
<evidence type="ECO:0000313" key="4">
    <source>
        <dbReference type="Proteomes" id="UP000773064"/>
    </source>
</evidence>
<protein>
    <submittedName>
        <fullName evidence="3">Thiamine-binding protein</fullName>
    </submittedName>
</protein>
<dbReference type="Proteomes" id="UP000773064">
    <property type="component" value="Unassembled WGS sequence"/>
</dbReference>
<dbReference type="InterPro" id="IPR002767">
    <property type="entry name" value="Thiamine_BP"/>
</dbReference>
<feature type="region of interest" description="Disordered" evidence="1">
    <location>
        <begin position="136"/>
        <end position="159"/>
    </location>
</feature>
<accession>A0ABS5UN47</accession>
<organism evidence="3 4">
    <name type="scientific">Bifidobacterium santillanense</name>
    <dbReference type="NCBI Taxonomy" id="2809028"/>
    <lineage>
        <taxon>Bacteria</taxon>
        <taxon>Bacillati</taxon>
        <taxon>Actinomycetota</taxon>
        <taxon>Actinomycetes</taxon>
        <taxon>Bifidobacteriales</taxon>
        <taxon>Bifidobacteriaceae</taxon>
        <taxon>Bifidobacterium</taxon>
    </lineage>
</organism>
<evidence type="ECO:0000313" key="3">
    <source>
        <dbReference type="EMBL" id="MBT1172304.1"/>
    </source>
</evidence>